<dbReference type="FunFam" id="1.10.8.10:FF:000018">
    <property type="entry name" value="Nuclear RNA export factor 1"/>
    <property type="match status" value="1"/>
</dbReference>
<dbReference type="GO" id="GO:0016973">
    <property type="term" value="P:poly(A)+ mRNA export from nucleus"/>
    <property type="evidence" value="ECO:0007669"/>
    <property type="project" value="TreeGrafter"/>
</dbReference>
<evidence type="ECO:0000259" key="10">
    <source>
        <dbReference type="PROSITE" id="PS51281"/>
    </source>
</evidence>
<dbReference type="SUPFAM" id="SSF52058">
    <property type="entry name" value="L domain-like"/>
    <property type="match status" value="1"/>
</dbReference>
<dbReference type="Pfam" id="PF22602">
    <property type="entry name" value="NXF_NTF2"/>
    <property type="match status" value="1"/>
</dbReference>
<dbReference type="InterPro" id="IPR001611">
    <property type="entry name" value="Leu-rich_rpt"/>
</dbReference>
<dbReference type="InterPro" id="IPR002075">
    <property type="entry name" value="NTF2_dom"/>
</dbReference>
<sequence length="409" mass="46415">MGKRYDVSQHALDLNSLRNDPDLISQNIDVMLNRRNCMHTVVKIIEQHIPELLSLNLGNNKLSRLEDMMDLKAPALKILNLSRNEVKLERDLDKIKSFKLEELWLEGNPLCDNYRDQTAYVSAIREKFPKLLRLDGHELPPPISFDVEELTTLPPCKGSYFCTDDIKLLVSRFIQQYYSVYDSGDRQGLLNAYHDTACCSLSIPYSAQNPSSLVLQRSSLGEYYKHSRNVKKLKDPTLRSKLLKHTRLNVVAFLNDLPKTQHDIASFVLDVSTQTHTLLCFSVYGVFKEVDGKSRDSVRAFSRVFVAVPAENAGLCIVNDQLFIRNATTEEIRKAFATPAPTPSSSPVPTLAAPQQEMLQAFSLQSGMNIEWSQKCLQDNDWDFNQAAQVFTTLKAEGKIPEVAFMRQL</sequence>
<keyword evidence="5" id="KW-0677">Repeat</keyword>
<evidence type="ECO:0000256" key="4">
    <source>
        <dbReference type="ARBA" id="ARBA00022614"/>
    </source>
</evidence>
<feature type="domain" description="TAP-C" evidence="10">
    <location>
        <begin position="353"/>
        <end position="408"/>
    </location>
</feature>
<protein>
    <submittedName>
        <fullName evidence="11">Nuclear RNA export factor 1</fullName>
    </submittedName>
</protein>
<proteinExistence type="evidence at transcript level"/>
<comment type="similarity">
    <text evidence="2">Belongs to the NXF family.</text>
</comment>
<dbReference type="AlphaFoldDB" id="V9KM87"/>
<evidence type="ECO:0000313" key="11">
    <source>
        <dbReference type="EMBL" id="AFO99269.1"/>
    </source>
</evidence>
<evidence type="ECO:0000256" key="2">
    <source>
        <dbReference type="ARBA" id="ARBA00009285"/>
    </source>
</evidence>
<dbReference type="Gene3D" id="3.80.10.10">
    <property type="entry name" value="Ribonuclease Inhibitor"/>
    <property type="match status" value="1"/>
</dbReference>
<dbReference type="FunFam" id="3.80.10.10:FF:000384">
    <property type="entry name" value="Nuclear RNA export factor 1"/>
    <property type="match status" value="1"/>
</dbReference>
<dbReference type="InterPro" id="IPR009060">
    <property type="entry name" value="UBA-like_sf"/>
</dbReference>
<dbReference type="PANTHER" id="PTHR10662">
    <property type="entry name" value="NUCLEAR RNA EXPORT FACTOR"/>
    <property type="match status" value="1"/>
</dbReference>
<dbReference type="Gene3D" id="3.10.450.50">
    <property type="match status" value="1"/>
</dbReference>
<dbReference type="GO" id="GO:0005635">
    <property type="term" value="C:nuclear envelope"/>
    <property type="evidence" value="ECO:0007669"/>
    <property type="project" value="UniProtKB-ARBA"/>
</dbReference>
<dbReference type="FunFam" id="3.10.450.50:FF:000004">
    <property type="entry name" value="Nuclear RNA export factor 1"/>
    <property type="match status" value="1"/>
</dbReference>
<keyword evidence="6" id="KW-0509">mRNA transport</keyword>
<organism evidence="11">
    <name type="scientific">Callorhinchus milii</name>
    <name type="common">Ghost shark</name>
    <dbReference type="NCBI Taxonomy" id="7868"/>
    <lineage>
        <taxon>Eukaryota</taxon>
        <taxon>Metazoa</taxon>
        <taxon>Chordata</taxon>
        <taxon>Craniata</taxon>
        <taxon>Vertebrata</taxon>
        <taxon>Chondrichthyes</taxon>
        <taxon>Holocephali</taxon>
        <taxon>Chimaeriformes</taxon>
        <taxon>Callorhinchidae</taxon>
        <taxon>Callorhinchus</taxon>
    </lineage>
</organism>
<dbReference type="Pfam" id="PF24048">
    <property type="entry name" value="LRR_NXF1-5"/>
    <property type="match status" value="1"/>
</dbReference>
<dbReference type="SMART" id="SM00804">
    <property type="entry name" value="TAP_C"/>
    <property type="match status" value="1"/>
</dbReference>
<dbReference type="InterPro" id="IPR032710">
    <property type="entry name" value="NTF2-like_dom_sf"/>
</dbReference>
<dbReference type="Gene3D" id="1.10.8.10">
    <property type="entry name" value="DNA helicase RuvA subunit, C-terminal domain"/>
    <property type="match status" value="1"/>
</dbReference>
<evidence type="ECO:0000256" key="3">
    <source>
        <dbReference type="ARBA" id="ARBA00022448"/>
    </source>
</evidence>
<dbReference type="EMBL" id="JW866752">
    <property type="protein sequence ID" value="AFO99269.1"/>
    <property type="molecule type" value="mRNA"/>
</dbReference>
<feature type="domain" description="NTF2" evidence="9">
    <location>
        <begin position="169"/>
        <end position="324"/>
    </location>
</feature>
<accession>V9KM87</accession>
<dbReference type="InterPro" id="IPR018222">
    <property type="entry name" value="Nuclear_transport_factor_2_euk"/>
</dbReference>
<evidence type="ECO:0000256" key="1">
    <source>
        <dbReference type="ARBA" id="ARBA00004123"/>
    </source>
</evidence>
<dbReference type="PROSITE" id="PS50177">
    <property type="entry name" value="NTF2_DOMAIN"/>
    <property type="match status" value="1"/>
</dbReference>
<dbReference type="InterPro" id="IPR030217">
    <property type="entry name" value="NXF_fam"/>
</dbReference>
<dbReference type="InterPro" id="IPR032675">
    <property type="entry name" value="LRR_dom_sf"/>
</dbReference>
<dbReference type="InterPro" id="IPR005637">
    <property type="entry name" value="TAP_C_dom"/>
</dbReference>
<dbReference type="SUPFAM" id="SSF46934">
    <property type="entry name" value="UBA-like"/>
    <property type="match status" value="1"/>
</dbReference>
<dbReference type="CDD" id="cd00780">
    <property type="entry name" value="NTF2"/>
    <property type="match status" value="1"/>
</dbReference>
<keyword evidence="8" id="KW-0539">Nucleus</keyword>
<dbReference type="Pfam" id="PF03943">
    <property type="entry name" value="TAP_C"/>
    <property type="match status" value="1"/>
</dbReference>
<dbReference type="SUPFAM" id="SSF54427">
    <property type="entry name" value="NTF2-like"/>
    <property type="match status" value="1"/>
</dbReference>
<keyword evidence="4" id="KW-0433">Leucine-rich repeat</keyword>
<evidence type="ECO:0000256" key="8">
    <source>
        <dbReference type="ARBA" id="ARBA00023242"/>
    </source>
</evidence>
<dbReference type="PROSITE" id="PS51450">
    <property type="entry name" value="LRR"/>
    <property type="match status" value="1"/>
</dbReference>
<comment type="subcellular location">
    <subcellularLocation>
        <location evidence="1">Nucleus</location>
    </subcellularLocation>
</comment>
<dbReference type="GO" id="GO:0005654">
    <property type="term" value="C:nucleoplasm"/>
    <property type="evidence" value="ECO:0007669"/>
    <property type="project" value="UniProtKB-ARBA"/>
</dbReference>
<evidence type="ECO:0000256" key="7">
    <source>
        <dbReference type="ARBA" id="ARBA00022884"/>
    </source>
</evidence>
<evidence type="ECO:0000259" key="9">
    <source>
        <dbReference type="PROSITE" id="PS50177"/>
    </source>
</evidence>
<dbReference type="InterPro" id="IPR057125">
    <property type="entry name" value="NXF1/2/3/5-like_LRR"/>
</dbReference>
<name>V9KM87_CALMI</name>
<evidence type="ECO:0000256" key="5">
    <source>
        <dbReference type="ARBA" id="ARBA00022737"/>
    </source>
</evidence>
<reference evidence="11" key="1">
    <citation type="journal article" date="2014" name="Nature">
        <title>Elephant shark genome provides unique insights into gnathostome evolution.</title>
        <authorList>
            <consortium name="International Elephant Shark Genome Sequencing Consortium"/>
            <person name="Venkatesh B."/>
            <person name="Lee A.P."/>
            <person name="Ravi V."/>
            <person name="Maurya A.K."/>
            <person name="Lian M.M."/>
            <person name="Swann J.B."/>
            <person name="Ohta Y."/>
            <person name="Flajnik M.F."/>
            <person name="Sutoh Y."/>
            <person name="Kasahara M."/>
            <person name="Hoon S."/>
            <person name="Gangu V."/>
            <person name="Roy S.W."/>
            <person name="Irimia M."/>
            <person name="Korzh V."/>
            <person name="Kondrychyn I."/>
            <person name="Lim Z.W."/>
            <person name="Tay B.H."/>
            <person name="Tohari S."/>
            <person name="Kong K.W."/>
            <person name="Ho S."/>
            <person name="Lorente-Galdos B."/>
            <person name="Quilez J."/>
            <person name="Marques-Bonet T."/>
            <person name="Raney B.J."/>
            <person name="Ingham P.W."/>
            <person name="Tay A."/>
            <person name="Hillier L.W."/>
            <person name="Minx P."/>
            <person name="Boehm T."/>
            <person name="Wilson R.K."/>
            <person name="Brenner S."/>
            <person name="Warren W.C."/>
        </authorList>
    </citation>
    <scope>NUCLEOTIDE SEQUENCE</scope>
    <source>
        <tissue evidence="11">Liver</tissue>
    </source>
</reference>
<dbReference type="GO" id="GO:0003723">
    <property type="term" value="F:RNA binding"/>
    <property type="evidence" value="ECO:0007669"/>
    <property type="project" value="UniProtKB-KW"/>
</dbReference>
<keyword evidence="3" id="KW-0813">Transport</keyword>
<evidence type="ECO:0000256" key="6">
    <source>
        <dbReference type="ARBA" id="ARBA00022816"/>
    </source>
</evidence>
<dbReference type="PANTHER" id="PTHR10662:SF22">
    <property type="entry name" value="NUCLEAR RNA EXPORT FACTOR 1"/>
    <property type="match status" value="1"/>
</dbReference>
<dbReference type="CDD" id="cd14342">
    <property type="entry name" value="UBA_TAP-C"/>
    <property type="match status" value="1"/>
</dbReference>
<dbReference type="PROSITE" id="PS51281">
    <property type="entry name" value="TAP_C"/>
    <property type="match status" value="1"/>
</dbReference>
<keyword evidence="7" id="KW-0694">RNA-binding</keyword>